<dbReference type="RefSeq" id="WP_008472227.1">
    <property type="nucleotide sequence ID" value="NZ_AYZO01000012.1"/>
</dbReference>
<dbReference type="EMBL" id="CAKC01000010">
    <property type="protein sequence ID" value="CCI86327.1"/>
    <property type="molecule type" value="Genomic_DNA"/>
</dbReference>
<dbReference type="PATRIC" id="fig|1423751.3.peg.342"/>
<evidence type="ECO:0000313" key="3">
    <source>
        <dbReference type="EMBL" id="KRN12509.1"/>
    </source>
</evidence>
<reference evidence="3 5" key="2">
    <citation type="journal article" date="2015" name="Genome Announc.">
        <title>Expanding the biotechnology potential of lactobacilli through comparative genomics of 213 strains and associated genera.</title>
        <authorList>
            <person name="Sun Z."/>
            <person name="Harris H.M."/>
            <person name="McCann A."/>
            <person name="Guo C."/>
            <person name="Argimon S."/>
            <person name="Zhang W."/>
            <person name="Yang X."/>
            <person name="Jeffery I.B."/>
            <person name="Cooney J.C."/>
            <person name="Kagawa T.F."/>
            <person name="Liu W."/>
            <person name="Song Y."/>
            <person name="Salvetti E."/>
            <person name="Wrobel A."/>
            <person name="Rasinkangas P."/>
            <person name="Parkhill J."/>
            <person name="Rea M.C."/>
            <person name="O'Sullivan O."/>
            <person name="Ritari J."/>
            <person name="Douillard F.P."/>
            <person name="Paul Ross R."/>
            <person name="Yang R."/>
            <person name="Briner A.E."/>
            <person name="Felis G.E."/>
            <person name="de Vos W.M."/>
            <person name="Barrangou R."/>
            <person name="Klaenhammer T.R."/>
            <person name="Caufield P.W."/>
            <person name="Cui Y."/>
            <person name="Zhang H."/>
            <person name="O'Toole P.W."/>
        </authorList>
    </citation>
    <scope>NUCLEOTIDE SEQUENCE [LARGE SCALE GENOMIC DNA]</scope>
    <source>
        <strain evidence="3 5">DSM 23908</strain>
    </source>
</reference>
<dbReference type="OrthoDB" id="9807542at2"/>
<reference evidence="2 4" key="1">
    <citation type="submission" date="2012-06" db="EMBL/GenBank/DDBJ databases">
        <title>Draft genome sequence of Lactobacillus gigeriorum CRBIP 24.85T, isolated from chicken crop.</title>
        <authorList>
            <person name="Cousin S."/>
            <person name="Ma L."/>
            <person name="Creno S."/>
            <person name="Clermont D."/>
            <person name="Loux V."/>
            <person name="Bizet C."/>
            <person name="Bouchier C."/>
        </authorList>
    </citation>
    <scope>NUCLEOTIDE SEQUENCE [LARGE SCALE GENOMIC DNA]</scope>
    <source>
        <strain evidence="4">CRBIP 24.85T</strain>
        <strain evidence="2">Type strain: CRBIP 24.85</strain>
    </source>
</reference>
<name>I7J1I5_9LACO</name>
<dbReference type="InterPro" id="IPR007374">
    <property type="entry name" value="ASCH_domain"/>
</dbReference>
<feature type="domain" description="ASCH" evidence="1">
    <location>
        <begin position="27"/>
        <end position="150"/>
    </location>
</feature>
<dbReference type="SUPFAM" id="SSF88697">
    <property type="entry name" value="PUA domain-like"/>
    <property type="match status" value="1"/>
</dbReference>
<comment type="caution">
    <text evidence="2">The sequence shown here is derived from an EMBL/GenBank/DDBJ whole genome shotgun (WGS) entry which is preliminary data.</text>
</comment>
<dbReference type="AlphaFoldDB" id="I7J1I5"/>
<keyword evidence="5" id="KW-1185">Reference proteome</keyword>
<protein>
    <recommendedName>
        <fullName evidence="1">ASCH domain-containing protein</fullName>
    </recommendedName>
</protein>
<dbReference type="Proteomes" id="UP000051521">
    <property type="component" value="Unassembled WGS sequence"/>
</dbReference>
<dbReference type="CDD" id="cd06553">
    <property type="entry name" value="ASCH_Ef3133_like"/>
    <property type="match status" value="1"/>
</dbReference>
<dbReference type="EMBL" id="AYZO01000012">
    <property type="protein sequence ID" value="KRN12509.1"/>
    <property type="molecule type" value="Genomic_DNA"/>
</dbReference>
<evidence type="ECO:0000259" key="1">
    <source>
        <dbReference type="SMART" id="SM01022"/>
    </source>
</evidence>
<dbReference type="InterPro" id="IPR015947">
    <property type="entry name" value="PUA-like_sf"/>
</dbReference>
<evidence type="ECO:0000313" key="4">
    <source>
        <dbReference type="Proteomes" id="UP000009326"/>
    </source>
</evidence>
<gene>
    <name evidence="2" type="ORF">BN52_06540</name>
    <name evidence="3" type="ORF">FC38_GL000323</name>
</gene>
<dbReference type="PIRSF" id="PIRSF021320">
    <property type="entry name" value="DUF984"/>
    <property type="match status" value="1"/>
</dbReference>
<organism evidence="2 4">
    <name type="scientific">Lactobacillus gigeriorum DSM 23908 = CRBIP 24.85</name>
    <dbReference type="NCBI Taxonomy" id="1423751"/>
    <lineage>
        <taxon>Bacteria</taxon>
        <taxon>Bacillati</taxon>
        <taxon>Bacillota</taxon>
        <taxon>Bacilli</taxon>
        <taxon>Lactobacillales</taxon>
        <taxon>Lactobacillaceae</taxon>
        <taxon>Lactobacillus</taxon>
    </lineage>
</organism>
<dbReference type="InterPro" id="IPR009326">
    <property type="entry name" value="DUF984"/>
</dbReference>
<dbReference type="Proteomes" id="UP000009326">
    <property type="component" value="Unassembled WGS sequence"/>
</dbReference>
<dbReference type="Pfam" id="PF04266">
    <property type="entry name" value="ASCH"/>
    <property type="match status" value="1"/>
</dbReference>
<dbReference type="PANTHER" id="PTHR39203:SF1">
    <property type="entry name" value="CYTOPLASMIC PROTEIN"/>
    <property type="match status" value="1"/>
</dbReference>
<sequence length="150" mass="17770">MNEQTEIFWRDFCEKYDLPLDTPVQAWSFGMDDETADKMVDLVMRGIKTAITSSFLGYNENDPMPKVGDYSIVLDSSKKPVCVIQDKVVEVMPYNHISRAYAYLEGEGDRSYNYWRKTHDEYFKQEFKEYYQTRFIGNELMVCEVFKKID</sequence>
<evidence type="ECO:0000313" key="2">
    <source>
        <dbReference type="EMBL" id="CCI86327.1"/>
    </source>
</evidence>
<dbReference type="PANTHER" id="PTHR39203">
    <property type="entry name" value="CYTOPLASMIC PROTEIN-RELATED"/>
    <property type="match status" value="1"/>
</dbReference>
<dbReference type="Gene3D" id="3.10.400.10">
    <property type="entry name" value="Sulfate adenylyltransferase"/>
    <property type="match status" value="1"/>
</dbReference>
<dbReference type="STRING" id="1423751.FC38_GL000323"/>
<evidence type="ECO:0000313" key="5">
    <source>
        <dbReference type="Proteomes" id="UP000051521"/>
    </source>
</evidence>
<proteinExistence type="predicted"/>
<dbReference type="SMART" id="SM01022">
    <property type="entry name" value="ASCH"/>
    <property type="match status" value="1"/>
</dbReference>
<accession>I7J1I5</accession>